<feature type="transmembrane region" description="Helical" evidence="7">
    <location>
        <begin position="242"/>
        <end position="263"/>
    </location>
</feature>
<feature type="transmembrane region" description="Helical" evidence="7">
    <location>
        <begin position="359"/>
        <end position="377"/>
    </location>
</feature>
<evidence type="ECO:0000256" key="6">
    <source>
        <dbReference type="ARBA" id="ARBA00023136"/>
    </source>
</evidence>
<feature type="transmembrane region" description="Helical" evidence="7">
    <location>
        <begin position="36"/>
        <end position="58"/>
    </location>
</feature>
<proteinExistence type="predicted"/>
<feature type="transmembrane region" description="Helical" evidence="7">
    <location>
        <begin position="272"/>
        <end position="291"/>
    </location>
</feature>
<feature type="transmembrane region" description="Helical" evidence="7">
    <location>
        <begin position="70"/>
        <end position="97"/>
    </location>
</feature>
<keyword evidence="2" id="KW-0813">Transport</keyword>
<dbReference type="AlphaFoldDB" id="A0A1J4SIK8"/>
<comment type="caution">
    <text evidence="9">The sequence shown here is derived from an EMBL/GenBank/DDBJ whole genome shotgun (WGS) entry which is preliminary data.</text>
</comment>
<reference evidence="9 10" key="1">
    <citation type="journal article" date="2016" name="Environ. Microbiol.">
        <title>Genomic resolution of a cold subsurface aquifer community provides metabolic insights for novel microbes adapted to high CO concentrations.</title>
        <authorList>
            <person name="Probst A.J."/>
            <person name="Castelle C.J."/>
            <person name="Singh A."/>
            <person name="Brown C.T."/>
            <person name="Anantharaman K."/>
            <person name="Sharon I."/>
            <person name="Hug L.A."/>
            <person name="Burstein D."/>
            <person name="Emerson J.B."/>
            <person name="Thomas B.C."/>
            <person name="Banfield J.F."/>
        </authorList>
    </citation>
    <scope>NUCLEOTIDE SEQUENCE [LARGE SCALE GENOMIC DNA]</scope>
    <source>
        <strain evidence="9">CG1_02_38_46</strain>
    </source>
</reference>
<dbReference type="GO" id="GO:0005886">
    <property type="term" value="C:plasma membrane"/>
    <property type="evidence" value="ECO:0007669"/>
    <property type="project" value="UniProtKB-SubCell"/>
</dbReference>
<evidence type="ECO:0000313" key="10">
    <source>
        <dbReference type="Proteomes" id="UP000182278"/>
    </source>
</evidence>
<evidence type="ECO:0000256" key="5">
    <source>
        <dbReference type="ARBA" id="ARBA00022989"/>
    </source>
</evidence>
<evidence type="ECO:0000256" key="2">
    <source>
        <dbReference type="ARBA" id="ARBA00022448"/>
    </source>
</evidence>
<gene>
    <name evidence="9" type="ORF">AUJ66_02095</name>
</gene>
<feature type="domain" description="Major facilitator superfamily (MFS) profile" evidence="8">
    <location>
        <begin position="4"/>
        <end position="379"/>
    </location>
</feature>
<dbReference type="Proteomes" id="UP000182278">
    <property type="component" value="Unassembled WGS sequence"/>
</dbReference>
<dbReference type="PANTHER" id="PTHR43414">
    <property type="entry name" value="MULTIDRUG RESISTANCE PROTEIN MDTG"/>
    <property type="match status" value="1"/>
</dbReference>
<feature type="transmembrane region" description="Helical" evidence="7">
    <location>
        <begin position="335"/>
        <end position="353"/>
    </location>
</feature>
<dbReference type="STRING" id="1817893.AUJ66_02095"/>
<dbReference type="SUPFAM" id="SSF103473">
    <property type="entry name" value="MFS general substrate transporter"/>
    <property type="match status" value="1"/>
</dbReference>
<evidence type="ECO:0000256" key="1">
    <source>
        <dbReference type="ARBA" id="ARBA00004651"/>
    </source>
</evidence>
<evidence type="ECO:0000313" key="9">
    <source>
        <dbReference type="EMBL" id="OIN97886.1"/>
    </source>
</evidence>
<dbReference type="InterPro" id="IPR011701">
    <property type="entry name" value="MFS"/>
</dbReference>
<dbReference type="PANTHER" id="PTHR43414:SF6">
    <property type="entry name" value="MULTIDRUG RESISTANCE PROTEIN MDTG"/>
    <property type="match status" value="1"/>
</dbReference>
<feature type="transmembrane region" description="Helical" evidence="7">
    <location>
        <begin position="204"/>
        <end position="230"/>
    </location>
</feature>
<sequence length="379" mass="42702">MNRNVKILLFISILLGLSLGIYEFVLPFYLKDRGISFANMGIIFSLSYIAMFFIRIHAGQLADIHGRKIFYSLALLGSCIANFFTPFTAKIFSLTILKSLREAGAMVQESIHSVVLFEFSKKKFLDFIGKTTGAQWVFQGLGAFVAGILLIWIGYRNTFFFTAGLLFLAFFVFSFFFKEPENQRAKQSPIPINKLYAFDFSRPLMIIALANFVFMIGMGCSHSFIMPLFFTDKFQVTRQTASIIMALHRLVLGAPMIFAAWFIKEGMNLKRIYMWFVFIEGLALSACAIIPNFLITTIVWLAHDYVGAAFWMPAQKTLIQQYSRPESRAYDVSKVAAFSTLGWIVGPIIAGFLSPLSISAPFFVSGIIIMLSALMLIPL</sequence>
<feature type="transmembrane region" description="Helical" evidence="7">
    <location>
        <begin position="132"/>
        <end position="153"/>
    </location>
</feature>
<evidence type="ECO:0000259" key="8">
    <source>
        <dbReference type="PROSITE" id="PS50850"/>
    </source>
</evidence>
<keyword evidence="3" id="KW-1003">Cell membrane</keyword>
<accession>A0A1J4SIK8</accession>
<comment type="subcellular location">
    <subcellularLocation>
        <location evidence="1">Cell membrane</location>
        <topology evidence="1">Multi-pass membrane protein</topology>
    </subcellularLocation>
</comment>
<protein>
    <recommendedName>
        <fullName evidence="8">Major facilitator superfamily (MFS) profile domain-containing protein</fullName>
    </recommendedName>
</protein>
<keyword evidence="6 7" id="KW-0472">Membrane</keyword>
<feature type="transmembrane region" description="Helical" evidence="7">
    <location>
        <begin position="7"/>
        <end position="30"/>
    </location>
</feature>
<evidence type="ECO:0000256" key="4">
    <source>
        <dbReference type="ARBA" id="ARBA00022692"/>
    </source>
</evidence>
<dbReference type="EMBL" id="MNUO01000032">
    <property type="protein sequence ID" value="OIN97886.1"/>
    <property type="molecule type" value="Genomic_DNA"/>
</dbReference>
<dbReference type="Gene3D" id="1.20.1250.20">
    <property type="entry name" value="MFS general substrate transporter like domains"/>
    <property type="match status" value="2"/>
</dbReference>
<dbReference type="InterPro" id="IPR020846">
    <property type="entry name" value="MFS_dom"/>
</dbReference>
<keyword evidence="4 7" id="KW-0812">Transmembrane</keyword>
<dbReference type="PROSITE" id="PS50850">
    <property type="entry name" value="MFS"/>
    <property type="match status" value="1"/>
</dbReference>
<name>A0A1J4SIK8_9BACT</name>
<dbReference type="Pfam" id="PF07690">
    <property type="entry name" value="MFS_1"/>
    <property type="match status" value="1"/>
</dbReference>
<dbReference type="InterPro" id="IPR036259">
    <property type="entry name" value="MFS_trans_sf"/>
</dbReference>
<dbReference type="GO" id="GO:0022857">
    <property type="term" value="F:transmembrane transporter activity"/>
    <property type="evidence" value="ECO:0007669"/>
    <property type="project" value="InterPro"/>
</dbReference>
<organism evidence="9 10">
    <name type="scientific">Candidatus Desantisbacteria bacterium CG1_02_38_46</name>
    <dbReference type="NCBI Taxonomy" id="1817893"/>
    <lineage>
        <taxon>Bacteria</taxon>
        <taxon>Candidatus Desantisiibacteriota</taxon>
    </lineage>
</organism>
<feature type="transmembrane region" description="Helical" evidence="7">
    <location>
        <begin position="159"/>
        <end position="177"/>
    </location>
</feature>
<evidence type="ECO:0000256" key="7">
    <source>
        <dbReference type="SAM" id="Phobius"/>
    </source>
</evidence>
<evidence type="ECO:0000256" key="3">
    <source>
        <dbReference type="ARBA" id="ARBA00022475"/>
    </source>
</evidence>
<keyword evidence="5 7" id="KW-1133">Transmembrane helix</keyword>